<feature type="transmembrane region" description="Helical" evidence="2">
    <location>
        <begin position="171"/>
        <end position="189"/>
    </location>
</feature>
<organism evidence="3 4">
    <name type="scientific">Fusarium falciforme</name>
    <dbReference type="NCBI Taxonomy" id="195108"/>
    <lineage>
        <taxon>Eukaryota</taxon>
        <taxon>Fungi</taxon>
        <taxon>Dikarya</taxon>
        <taxon>Ascomycota</taxon>
        <taxon>Pezizomycotina</taxon>
        <taxon>Sordariomycetes</taxon>
        <taxon>Hypocreomycetidae</taxon>
        <taxon>Hypocreales</taxon>
        <taxon>Nectriaceae</taxon>
        <taxon>Fusarium</taxon>
        <taxon>Fusarium solani species complex</taxon>
    </lineage>
</organism>
<keyword evidence="2" id="KW-0472">Membrane</keyword>
<dbReference type="OrthoDB" id="3357002at2759"/>
<dbReference type="AlphaFoldDB" id="A0A9W8V3D7"/>
<protein>
    <submittedName>
        <fullName evidence="3">Uncharacterized protein</fullName>
    </submittedName>
</protein>
<feature type="transmembrane region" description="Helical" evidence="2">
    <location>
        <begin position="88"/>
        <end position="110"/>
    </location>
</feature>
<sequence>MTIFQLNRRRSHKFVLSALLFGFCMARIIANVLRIVWAAYPTNPRIAIAAQVFANAGVILLFVVNLIFAQRILRAYHPNIGWSKPGTLLFRFFFFSIGAMLVMLIVAVVYNFYTIDLHTKHQLRDVQLTAITYLAVLAFLPLPIIAICLILPRKAPMDKFGQGRMRTKLGLLVFTSTLLTLGAAFRAGVSYKIRPATNPAWYHHKACFYCFNYVIELIVVFSYALSRFDRRFHIPNGSSGPGDYSGSVKSDNPMYRVCTEEEVFGDDERPREQQREQQRELEEGLKRKANNESV</sequence>
<dbReference type="InterPro" id="IPR021460">
    <property type="entry name" value="DUF3112"/>
</dbReference>
<dbReference type="PANTHER" id="PTHR35184:SF1">
    <property type="entry name" value="INTEGRAL MEMBRANE PROTEIN"/>
    <property type="match status" value="1"/>
</dbReference>
<proteinExistence type="predicted"/>
<feature type="region of interest" description="Disordered" evidence="1">
    <location>
        <begin position="264"/>
        <end position="294"/>
    </location>
</feature>
<feature type="transmembrane region" description="Helical" evidence="2">
    <location>
        <begin position="46"/>
        <end position="68"/>
    </location>
</feature>
<name>A0A9W8V3D7_9HYPO</name>
<keyword evidence="4" id="KW-1185">Reference proteome</keyword>
<evidence type="ECO:0000256" key="2">
    <source>
        <dbReference type="SAM" id="Phobius"/>
    </source>
</evidence>
<evidence type="ECO:0000313" key="4">
    <source>
        <dbReference type="Proteomes" id="UP001152087"/>
    </source>
</evidence>
<dbReference type="Proteomes" id="UP001152087">
    <property type="component" value="Unassembled WGS sequence"/>
</dbReference>
<evidence type="ECO:0000256" key="1">
    <source>
        <dbReference type="SAM" id="MobiDB-lite"/>
    </source>
</evidence>
<keyword evidence="2" id="KW-1133">Transmembrane helix</keyword>
<feature type="transmembrane region" description="Helical" evidence="2">
    <location>
        <begin position="130"/>
        <end position="151"/>
    </location>
</feature>
<feature type="compositionally biased region" description="Basic and acidic residues" evidence="1">
    <location>
        <begin position="266"/>
        <end position="294"/>
    </location>
</feature>
<evidence type="ECO:0000313" key="3">
    <source>
        <dbReference type="EMBL" id="KAJ4189919.1"/>
    </source>
</evidence>
<dbReference type="Pfam" id="PF11309">
    <property type="entry name" value="DUF3112"/>
    <property type="match status" value="1"/>
</dbReference>
<comment type="caution">
    <text evidence="3">The sequence shown here is derived from an EMBL/GenBank/DDBJ whole genome shotgun (WGS) entry which is preliminary data.</text>
</comment>
<gene>
    <name evidence="3" type="ORF">NW755_005914</name>
</gene>
<dbReference type="PANTHER" id="PTHR35184">
    <property type="entry name" value="YALI0C10208P"/>
    <property type="match status" value="1"/>
</dbReference>
<keyword evidence="2" id="KW-0812">Transmembrane</keyword>
<feature type="transmembrane region" description="Helical" evidence="2">
    <location>
        <begin position="201"/>
        <end position="225"/>
    </location>
</feature>
<dbReference type="EMBL" id="JAOQAV010000012">
    <property type="protein sequence ID" value="KAJ4189919.1"/>
    <property type="molecule type" value="Genomic_DNA"/>
</dbReference>
<accession>A0A9W8V3D7</accession>
<reference evidence="3" key="1">
    <citation type="submission" date="2022-09" db="EMBL/GenBank/DDBJ databases">
        <title>Fusarium specimens isolated from Avocado Roots.</title>
        <authorList>
            <person name="Stajich J."/>
            <person name="Roper C."/>
            <person name="Heimlech-Rivalta G."/>
        </authorList>
    </citation>
    <scope>NUCLEOTIDE SEQUENCE</scope>
    <source>
        <strain evidence="3">A02</strain>
    </source>
</reference>